<evidence type="ECO:0000256" key="1">
    <source>
        <dbReference type="SAM" id="SignalP"/>
    </source>
</evidence>
<evidence type="ECO:0000313" key="3">
    <source>
        <dbReference type="Proteomes" id="UP000029273"/>
    </source>
</evidence>
<name>A0A1A6C0N8_9GAMM</name>
<gene>
    <name evidence="2" type="ORF">Thpro_022364</name>
</gene>
<keyword evidence="1" id="KW-0732">Signal</keyword>
<feature type="chain" id="PRO_5008343182" evidence="1">
    <location>
        <begin position="26"/>
        <end position="752"/>
    </location>
</feature>
<dbReference type="Proteomes" id="UP000029273">
    <property type="component" value="Unassembled WGS sequence"/>
</dbReference>
<proteinExistence type="predicted"/>
<dbReference type="EMBL" id="JQSG02000006">
    <property type="protein sequence ID" value="OBS08114.1"/>
    <property type="molecule type" value="Genomic_DNA"/>
</dbReference>
<organism evidence="2 3">
    <name type="scientific">Acidihalobacter prosperus</name>
    <dbReference type="NCBI Taxonomy" id="160660"/>
    <lineage>
        <taxon>Bacteria</taxon>
        <taxon>Pseudomonadati</taxon>
        <taxon>Pseudomonadota</taxon>
        <taxon>Gammaproteobacteria</taxon>
        <taxon>Chromatiales</taxon>
        <taxon>Ectothiorhodospiraceae</taxon>
        <taxon>Acidihalobacter</taxon>
    </lineage>
</organism>
<dbReference type="AlphaFoldDB" id="A0A1A6C0N8"/>
<sequence>MNKQFKLGALAVAIGAAMAAPAAYASGGEHGTTSSAVANLSSDQASMGIGSVSMDASNQAKANHKVLQNASGNIGLNVAAGSENMQANNATLGIAAGSLLTRTSAEASVGNAQVGNIDSFSMSLSPWWWYGGSNSATVSNQVMQNASGNIGLNVAAGDQNMQANNTGIAVGVGSQAFGEAESSIGNLQDSGLFFFWGDGDAAQQYGSNQASLSDQVLQHASGNIGVNVAAGAENMGANNMALALDTNGLYATAGIDSQQISGMLQAWSQYALNTAYLNDQVLQYAGGNIGVNAAAGLQNLQGNNLAVSTAGAGYPSSPVATKSSSSASVYNGQMANVLNASENTGGNNSASVSNQVLQHASGNIGVNVAAGTQNMQANNSAIAVSWGTKSNGVAAGSAENRQSSGPFAFGGSRYSYNQAGLGDQVLQDASGNIGVNDAAGAQNLQGNSLSVAYNNAGKRAISMIGNDQASVAQFAANQGYGWWFGGQNTASLSGEVMQHASGNIGVNVAAGTQNMQSNATVVSNAAGTTGSTTSSLASIWDAQSGNNGMTLCRWMYAPSVALLSQTSNNAFINGNVLQDATGNIGANVASGVQNMQGNNTAIATAWGTKLGGDAAAMVFGSQTAGGLAGTLSVGTHNDASVSQYALQNASGHIGVNVAAGAQNIQGNDLAYAYNRGGRNGVAVTQVSQVSLGQLSATLPKGDGDYDGDGMIPVNTASVTGHVLQNASGDIGLNVAAGAGNLQRNTLTISDAD</sequence>
<reference evidence="2 3" key="1">
    <citation type="journal article" date="2014" name="Genome Announc.">
        <title>Draft Genome Sequence of the Iron-Oxidizing, Acidophilic, and Halotolerant 'Thiobacillus prosperus' Type Strain DSM 5130.</title>
        <authorList>
            <person name="Ossandon F.J."/>
            <person name="Cardenas J.P."/>
            <person name="Corbett M."/>
            <person name="Quatrini R."/>
            <person name="Holmes D.S."/>
            <person name="Watkin E."/>
        </authorList>
    </citation>
    <scope>NUCLEOTIDE SEQUENCE [LARGE SCALE GENOMIC DNA]</scope>
    <source>
        <strain evidence="2 3">DSM 5130</strain>
    </source>
</reference>
<keyword evidence="3" id="KW-1185">Reference proteome</keyword>
<protein>
    <submittedName>
        <fullName evidence="2">Uncharacterized protein</fullName>
    </submittedName>
</protein>
<dbReference type="OrthoDB" id="5833205at2"/>
<feature type="signal peptide" evidence="1">
    <location>
        <begin position="1"/>
        <end position="25"/>
    </location>
</feature>
<comment type="caution">
    <text evidence="2">The sequence shown here is derived from an EMBL/GenBank/DDBJ whole genome shotgun (WGS) entry which is preliminary data.</text>
</comment>
<accession>A0A1A6C0N8</accession>
<dbReference type="RefSeq" id="WP_038093492.1">
    <property type="nucleotide sequence ID" value="NZ_JQSG02000006.1"/>
</dbReference>
<evidence type="ECO:0000313" key="2">
    <source>
        <dbReference type="EMBL" id="OBS08114.1"/>
    </source>
</evidence>